<feature type="compositionally biased region" description="Basic and acidic residues" evidence="1">
    <location>
        <begin position="67"/>
        <end position="77"/>
    </location>
</feature>
<dbReference type="EMBL" id="JARIHO010000017">
    <property type="protein sequence ID" value="KAJ7348489.1"/>
    <property type="molecule type" value="Genomic_DNA"/>
</dbReference>
<evidence type="ECO:0000256" key="1">
    <source>
        <dbReference type="SAM" id="MobiDB-lite"/>
    </source>
</evidence>
<proteinExistence type="predicted"/>
<comment type="caution">
    <text evidence="2">The sequence shown here is derived from an EMBL/GenBank/DDBJ whole genome shotgun (WGS) entry which is preliminary data.</text>
</comment>
<dbReference type="Proteomes" id="UP001218218">
    <property type="component" value="Unassembled WGS sequence"/>
</dbReference>
<protein>
    <submittedName>
        <fullName evidence="2">Uncharacterized protein</fullName>
    </submittedName>
</protein>
<name>A0AAD7A2X9_9AGAR</name>
<dbReference type="AlphaFoldDB" id="A0AAD7A2X9"/>
<reference evidence="2" key="1">
    <citation type="submission" date="2023-03" db="EMBL/GenBank/DDBJ databases">
        <title>Massive genome expansion in bonnet fungi (Mycena s.s.) driven by repeated elements and novel gene families across ecological guilds.</title>
        <authorList>
            <consortium name="Lawrence Berkeley National Laboratory"/>
            <person name="Harder C.B."/>
            <person name="Miyauchi S."/>
            <person name="Viragh M."/>
            <person name="Kuo A."/>
            <person name="Thoen E."/>
            <person name="Andreopoulos B."/>
            <person name="Lu D."/>
            <person name="Skrede I."/>
            <person name="Drula E."/>
            <person name="Henrissat B."/>
            <person name="Morin E."/>
            <person name="Kohler A."/>
            <person name="Barry K."/>
            <person name="LaButti K."/>
            <person name="Morin E."/>
            <person name="Salamov A."/>
            <person name="Lipzen A."/>
            <person name="Mereny Z."/>
            <person name="Hegedus B."/>
            <person name="Baldrian P."/>
            <person name="Stursova M."/>
            <person name="Weitz H."/>
            <person name="Taylor A."/>
            <person name="Grigoriev I.V."/>
            <person name="Nagy L.G."/>
            <person name="Martin F."/>
            <person name="Kauserud H."/>
        </authorList>
    </citation>
    <scope>NUCLEOTIDE SEQUENCE</scope>
    <source>
        <strain evidence="2">CBHHK002</strain>
    </source>
</reference>
<evidence type="ECO:0000313" key="3">
    <source>
        <dbReference type="Proteomes" id="UP001218218"/>
    </source>
</evidence>
<evidence type="ECO:0000313" key="2">
    <source>
        <dbReference type="EMBL" id="KAJ7348489.1"/>
    </source>
</evidence>
<gene>
    <name evidence="2" type="ORF">DFH08DRAFT_808226</name>
</gene>
<organism evidence="2 3">
    <name type="scientific">Mycena albidolilacea</name>
    <dbReference type="NCBI Taxonomy" id="1033008"/>
    <lineage>
        <taxon>Eukaryota</taxon>
        <taxon>Fungi</taxon>
        <taxon>Dikarya</taxon>
        <taxon>Basidiomycota</taxon>
        <taxon>Agaricomycotina</taxon>
        <taxon>Agaricomycetes</taxon>
        <taxon>Agaricomycetidae</taxon>
        <taxon>Agaricales</taxon>
        <taxon>Marasmiineae</taxon>
        <taxon>Mycenaceae</taxon>
        <taxon>Mycena</taxon>
    </lineage>
</organism>
<sequence length="372" mass="40303">MKDKIGQLSFQGDREPVAGSMQDTAHKTHAGEVAVARYKATEQRRTGVYTMQKSGCAKPGAQQGGQTRKEASAVEGRRGRREMIGLMRCHPIAQFGQAECASARTINGGRRERVGGQRAAALSEIIFELCYKEFDKKVIYYDGIYSPLSPRKRKKSISLVLTKLGLDGGNHNLFQHPVFALASLFFEMVVFWREVEMLLMDFNECCTPLGRAMSMTGGEDSDAGADTSAVERAFRATGVVSAPRESSEKSLSGLLTERARDAKRRDRGAEVARRDLAAEVARAGVRAVGLGSADGSLSDLIVGIGEAILECARRECATGRIRSVLDSIKVTGDEGGEAAAKKVVGMALIQPSGRRLGTALGRYKIKVERLRT</sequence>
<accession>A0AAD7A2X9</accession>
<feature type="region of interest" description="Disordered" evidence="1">
    <location>
        <begin position="54"/>
        <end position="77"/>
    </location>
</feature>
<keyword evidence="3" id="KW-1185">Reference proteome</keyword>